<evidence type="ECO:0000256" key="4">
    <source>
        <dbReference type="ARBA" id="ARBA00023002"/>
    </source>
</evidence>
<dbReference type="InterPro" id="IPR050369">
    <property type="entry name" value="RBOH/FRE"/>
</dbReference>
<feature type="transmembrane region" description="Helical" evidence="6">
    <location>
        <begin position="41"/>
        <end position="61"/>
    </location>
</feature>
<keyword evidence="4" id="KW-0560">Oxidoreductase</keyword>
<accession>A0A2X0WXD6</accession>
<keyword evidence="5 6" id="KW-0472">Membrane</keyword>
<gene>
    <name evidence="8" type="ORF">NCTC13093_01586</name>
</gene>
<evidence type="ECO:0000256" key="2">
    <source>
        <dbReference type="ARBA" id="ARBA00022692"/>
    </source>
</evidence>
<evidence type="ECO:0000259" key="7">
    <source>
        <dbReference type="Pfam" id="PF01794"/>
    </source>
</evidence>
<dbReference type="AlphaFoldDB" id="A0A2X0WXD6"/>
<evidence type="ECO:0000256" key="5">
    <source>
        <dbReference type="ARBA" id="ARBA00023136"/>
    </source>
</evidence>
<feature type="transmembrane region" description="Helical" evidence="6">
    <location>
        <begin position="193"/>
        <end position="215"/>
    </location>
</feature>
<name>A0A2X0WXD6_9GAMM</name>
<sequence>MKILHKVPLQAAIIFVLLSILSFMSVSPFSEVSNKNFISDLDFVSGASAFCLASIVIILALKNRLLDSVLPLDSIYRLHKYLGIGAAVILCAHVYCHDIVKPVLPFLRDLLDASNDAPVNRIPGIFEIVGRKTAENIGEYLAIAGLVILLATFINRISYKRWLSLHHIFAYLYLLCALHILPLITSDNIISPLGFAFVILTVAGSISAVVIIMHYHNNLGSYKVKKLKSSVTGNMIFLKLDASRFGNISKDDSHFYLLKTQGFNYHPFTGVYDDKEDALEFAIREHGSFTSYLKNNIDKIDEFTLKGPFGAFKARLPDEGHKAVYIANGVGVITFVPFMREIIRSSILKSDISFVFIARDQDDPALDFVNNELEALKAINIKVKVLYTKYDGRPDDAFFVKALSGADMVYASGSSSMIATIKRASRRACNKGYVLHHEYINFRKLL</sequence>
<organism evidence="8 9">
    <name type="scientific">Anaerobiospirillum thomasii</name>
    <dbReference type="NCBI Taxonomy" id="179995"/>
    <lineage>
        <taxon>Bacteria</taxon>
        <taxon>Pseudomonadati</taxon>
        <taxon>Pseudomonadota</taxon>
        <taxon>Gammaproteobacteria</taxon>
        <taxon>Aeromonadales</taxon>
        <taxon>Succinivibrionaceae</taxon>
        <taxon>Anaerobiospirillum</taxon>
    </lineage>
</organism>
<dbReference type="InterPro" id="IPR013130">
    <property type="entry name" value="Fe3_Rdtase_TM_dom"/>
</dbReference>
<keyword evidence="2 6" id="KW-0812">Transmembrane</keyword>
<dbReference type="EMBL" id="UAPV01000001">
    <property type="protein sequence ID" value="SPT70181.1"/>
    <property type="molecule type" value="Genomic_DNA"/>
</dbReference>
<evidence type="ECO:0000256" key="1">
    <source>
        <dbReference type="ARBA" id="ARBA00004141"/>
    </source>
</evidence>
<reference evidence="8 9" key="1">
    <citation type="submission" date="2018-06" db="EMBL/GenBank/DDBJ databases">
        <authorList>
            <consortium name="Pathogen Informatics"/>
            <person name="Doyle S."/>
        </authorList>
    </citation>
    <scope>NUCLEOTIDE SEQUENCE [LARGE SCALE GENOMIC DNA]</scope>
    <source>
        <strain evidence="8 9">NCTC13093</strain>
    </source>
</reference>
<feature type="transmembrane region" description="Helical" evidence="6">
    <location>
        <begin position="162"/>
        <end position="181"/>
    </location>
</feature>
<feature type="transmembrane region" description="Helical" evidence="6">
    <location>
        <begin position="137"/>
        <end position="155"/>
    </location>
</feature>
<feature type="transmembrane region" description="Helical" evidence="6">
    <location>
        <begin position="81"/>
        <end position="100"/>
    </location>
</feature>
<dbReference type="PANTHER" id="PTHR11972:SF69">
    <property type="entry name" value="FERRIC REDUCTION OXIDASE 6-RELATED"/>
    <property type="match status" value="1"/>
</dbReference>
<dbReference type="SUPFAM" id="SSF63380">
    <property type="entry name" value="Riboflavin synthase domain-like"/>
    <property type="match status" value="1"/>
</dbReference>
<dbReference type="InterPro" id="IPR017938">
    <property type="entry name" value="Riboflavin_synthase-like_b-brl"/>
</dbReference>
<dbReference type="GO" id="GO:0016491">
    <property type="term" value="F:oxidoreductase activity"/>
    <property type="evidence" value="ECO:0007669"/>
    <property type="project" value="UniProtKB-KW"/>
</dbReference>
<keyword evidence="9" id="KW-1185">Reference proteome</keyword>
<evidence type="ECO:0000256" key="6">
    <source>
        <dbReference type="SAM" id="Phobius"/>
    </source>
</evidence>
<feature type="transmembrane region" description="Helical" evidence="6">
    <location>
        <begin position="7"/>
        <end position="29"/>
    </location>
</feature>
<dbReference type="GO" id="GO:0005886">
    <property type="term" value="C:plasma membrane"/>
    <property type="evidence" value="ECO:0007669"/>
    <property type="project" value="TreeGrafter"/>
</dbReference>
<evidence type="ECO:0000313" key="8">
    <source>
        <dbReference type="EMBL" id="SPT70181.1"/>
    </source>
</evidence>
<dbReference type="Proteomes" id="UP000250086">
    <property type="component" value="Unassembled WGS sequence"/>
</dbReference>
<feature type="domain" description="Ferric oxidoreductase" evidence="7">
    <location>
        <begin position="46"/>
        <end position="176"/>
    </location>
</feature>
<keyword evidence="3 6" id="KW-1133">Transmembrane helix</keyword>
<evidence type="ECO:0000313" key="9">
    <source>
        <dbReference type="Proteomes" id="UP000250086"/>
    </source>
</evidence>
<evidence type="ECO:0000256" key="3">
    <source>
        <dbReference type="ARBA" id="ARBA00022989"/>
    </source>
</evidence>
<dbReference type="InterPro" id="IPR039261">
    <property type="entry name" value="FNR_nucleotide-bd"/>
</dbReference>
<dbReference type="SUPFAM" id="SSF52343">
    <property type="entry name" value="Ferredoxin reductase-like, C-terminal NADP-linked domain"/>
    <property type="match status" value="1"/>
</dbReference>
<dbReference type="RefSeq" id="WP_113744279.1">
    <property type="nucleotide sequence ID" value="NZ_UAPV01000001.1"/>
</dbReference>
<comment type="subcellular location">
    <subcellularLocation>
        <location evidence="1">Membrane</location>
        <topology evidence="1">Multi-pass membrane protein</topology>
    </subcellularLocation>
</comment>
<protein>
    <submittedName>
        <fullName evidence="8">Dihydroorotate dehydrogenase electron transfer subunit</fullName>
    </submittedName>
</protein>
<proteinExistence type="predicted"/>
<dbReference type="Gene3D" id="3.40.50.80">
    <property type="entry name" value="Nucleotide-binding domain of ferredoxin-NADP reductase (FNR) module"/>
    <property type="match status" value="1"/>
</dbReference>
<dbReference type="Pfam" id="PF01794">
    <property type="entry name" value="Ferric_reduct"/>
    <property type="match status" value="1"/>
</dbReference>
<dbReference type="PANTHER" id="PTHR11972">
    <property type="entry name" value="NADPH OXIDASE"/>
    <property type="match status" value="1"/>
</dbReference>